<dbReference type="Gene3D" id="2.10.260.10">
    <property type="match status" value="1"/>
</dbReference>
<dbReference type="AlphaFoldDB" id="A0A0T9RMN0"/>
<dbReference type="PANTHER" id="PTHR40516:SF1">
    <property type="entry name" value="ANTITOXIN CHPS-RELATED"/>
    <property type="match status" value="1"/>
</dbReference>
<proteinExistence type="predicted"/>
<dbReference type="Proteomes" id="UP000038204">
    <property type="component" value="Unassembled WGS sequence"/>
</dbReference>
<dbReference type="RefSeq" id="WP_231573242.1">
    <property type="nucleotide sequence ID" value="NZ_CPZI01000008.1"/>
</dbReference>
<name>A0A0T9RMN0_9GAMM</name>
<dbReference type="GO" id="GO:0003677">
    <property type="term" value="F:DNA binding"/>
    <property type="evidence" value="ECO:0007669"/>
    <property type="project" value="InterPro"/>
</dbReference>
<dbReference type="GO" id="GO:0097351">
    <property type="term" value="F:toxin sequestering activity"/>
    <property type="evidence" value="ECO:0007669"/>
    <property type="project" value="InterPro"/>
</dbReference>
<feature type="domain" description="SpoVT-AbrB" evidence="1">
    <location>
        <begin position="7"/>
        <end position="52"/>
    </location>
</feature>
<accession>A0A0T9RMN0</accession>
<evidence type="ECO:0000259" key="1">
    <source>
        <dbReference type="SMART" id="SM00966"/>
    </source>
</evidence>
<dbReference type="InterPro" id="IPR039052">
    <property type="entry name" value="Antitox_PemI-like"/>
</dbReference>
<dbReference type="SUPFAM" id="SSF89447">
    <property type="entry name" value="AbrB/MazE/MraZ-like"/>
    <property type="match status" value="1"/>
</dbReference>
<dbReference type="EMBL" id="CQBK01000054">
    <property type="protein sequence ID" value="CNI72284.1"/>
    <property type="molecule type" value="Genomic_DNA"/>
</dbReference>
<organism evidence="2 3">
    <name type="scientific">Yersinia similis</name>
    <dbReference type="NCBI Taxonomy" id="367190"/>
    <lineage>
        <taxon>Bacteria</taxon>
        <taxon>Pseudomonadati</taxon>
        <taxon>Pseudomonadota</taxon>
        <taxon>Gammaproteobacteria</taxon>
        <taxon>Enterobacterales</taxon>
        <taxon>Yersiniaceae</taxon>
        <taxon>Yersinia</taxon>
    </lineage>
</organism>
<dbReference type="InterPro" id="IPR037914">
    <property type="entry name" value="SpoVT-AbrB_sf"/>
</dbReference>
<dbReference type="PANTHER" id="PTHR40516">
    <property type="entry name" value="ANTITOXIN CHPS-RELATED"/>
    <property type="match status" value="1"/>
</dbReference>
<dbReference type="InterPro" id="IPR007159">
    <property type="entry name" value="SpoVT-AbrB_dom"/>
</dbReference>
<sequence>MMTIAIKKWGNSSGVVLPSLLLKKLGVTNGQHLDVEIKNGSLILTPTQRRYTLEELVAQCDKNAPMMAEEGVLRRNRRKFRLDF</sequence>
<gene>
    <name evidence="2" type="primary">chpS</name>
    <name evidence="2" type="ORF">ERS008667_04177</name>
</gene>
<evidence type="ECO:0000313" key="2">
    <source>
        <dbReference type="EMBL" id="CNI72284.1"/>
    </source>
</evidence>
<evidence type="ECO:0000313" key="3">
    <source>
        <dbReference type="Proteomes" id="UP000038204"/>
    </source>
</evidence>
<protein>
    <submittedName>
        <fullName evidence="2">Antitoxin ChpS</fullName>
    </submittedName>
</protein>
<reference evidence="2 3" key="1">
    <citation type="submission" date="2015-03" db="EMBL/GenBank/DDBJ databases">
        <authorList>
            <person name="Murphy D."/>
        </authorList>
    </citation>
    <scope>NUCLEOTIDE SEQUENCE [LARGE SCALE GENOMIC DNA]</scope>
    <source>
        <strain evidence="2 3">Y233</strain>
    </source>
</reference>
<dbReference type="SMART" id="SM00966">
    <property type="entry name" value="SpoVT_AbrB"/>
    <property type="match status" value="1"/>
</dbReference>
<dbReference type="Pfam" id="PF04014">
    <property type="entry name" value="MazE_antitoxin"/>
    <property type="match status" value="1"/>
</dbReference>